<name>A0A2Z7B013_9LAMI</name>
<dbReference type="EMBL" id="KV010748">
    <property type="protein sequence ID" value="KZV26946.1"/>
    <property type="molecule type" value="Genomic_DNA"/>
</dbReference>
<evidence type="ECO:0000313" key="1">
    <source>
        <dbReference type="EMBL" id="KZV26946.1"/>
    </source>
</evidence>
<proteinExistence type="predicted"/>
<gene>
    <name evidence="1" type="ORF">F511_17732</name>
</gene>
<protein>
    <submittedName>
        <fullName evidence="1">Inactive rhomboid protein 1-like</fullName>
    </submittedName>
</protein>
<dbReference type="Proteomes" id="UP000250235">
    <property type="component" value="Unassembled WGS sequence"/>
</dbReference>
<sequence length="123" mass="13791">MRHRIAYSDLALVSEICLAGVSKCELLLEEVSDVQWSRVVHGREQIVFSNLISLIFIPITLDSYCSPKPYFRRLPSFYAVVWSNLVALSSSSLGLSIDTSLETGVVGFEEREVVTVFVCLRDC</sequence>
<keyword evidence="2" id="KW-1185">Reference proteome</keyword>
<organism evidence="1 2">
    <name type="scientific">Dorcoceras hygrometricum</name>
    <dbReference type="NCBI Taxonomy" id="472368"/>
    <lineage>
        <taxon>Eukaryota</taxon>
        <taxon>Viridiplantae</taxon>
        <taxon>Streptophyta</taxon>
        <taxon>Embryophyta</taxon>
        <taxon>Tracheophyta</taxon>
        <taxon>Spermatophyta</taxon>
        <taxon>Magnoliopsida</taxon>
        <taxon>eudicotyledons</taxon>
        <taxon>Gunneridae</taxon>
        <taxon>Pentapetalae</taxon>
        <taxon>asterids</taxon>
        <taxon>lamiids</taxon>
        <taxon>Lamiales</taxon>
        <taxon>Gesneriaceae</taxon>
        <taxon>Didymocarpoideae</taxon>
        <taxon>Trichosporeae</taxon>
        <taxon>Loxocarpinae</taxon>
        <taxon>Dorcoceras</taxon>
    </lineage>
</organism>
<reference evidence="1 2" key="1">
    <citation type="journal article" date="2015" name="Proc. Natl. Acad. Sci. U.S.A.">
        <title>The resurrection genome of Boea hygrometrica: A blueprint for survival of dehydration.</title>
        <authorList>
            <person name="Xiao L."/>
            <person name="Yang G."/>
            <person name="Zhang L."/>
            <person name="Yang X."/>
            <person name="Zhao S."/>
            <person name="Ji Z."/>
            <person name="Zhou Q."/>
            <person name="Hu M."/>
            <person name="Wang Y."/>
            <person name="Chen M."/>
            <person name="Xu Y."/>
            <person name="Jin H."/>
            <person name="Xiao X."/>
            <person name="Hu G."/>
            <person name="Bao F."/>
            <person name="Hu Y."/>
            <person name="Wan P."/>
            <person name="Li L."/>
            <person name="Deng X."/>
            <person name="Kuang T."/>
            <person name="Xiang C."/>
            <person name="Zhu J.K."/>
            <person name="Oliver M.J."/>
            <person name="He Y."/>
        </authorList>
    </citation>
    <scope>NUCLEOTIDE SEQUENCE [LARGE SCALE GENOMIC DNA]</scope>
    <source>
        <strain evidence="2">cv. XS01</strain>
    </source>
</reference>
<accession>A0A2Z7B013</accession>
<evidence type="ECO:0000313" key="2">
    <source>
        <dbReference type="Proteomes" id="UP000250235"/>
    </source>
</evidence>
<dbReference type="AlphaFoldDB" id="A0A2Z7B013"/>